<dbReference type="Gene3D" id="3.40.190.10">
    <property type="entry name" value="Periplasmic binding protein-like II"/>
    <property type="match status" value="2"/>
</dbReference>
<evidence type="ECO:0000256" key="4">
    <source>
        <dbReference type="SAM" id="SignalP"/>
    </source>
</evidence>
<accession>A0ABP7GFE3</accession>
<dbReference type="Proteomes" id="UP001500540">
    <property type="component" value="Unassembled WGS sequence"/>
</dbReference>
<comment type="caution">
    <text evidence="6">The sequence shown here is derived from an EMBL/GenBank/DDBJ whole genome shotgun (WGS) entry which is preliminary data.</text>
</comment>
<dbReference type="PANTHER" id="PTHR30024:SF47">
    <property type="entry name" value="TAURINE-BINDING PERIPLASMIC PROTEIN"/>
    <property type="match status" value="1"/>
</dbReference>
<evidence type="ECO:0000313" key="7">
    <source>
        <dbReference type="Proteomes" id="UP001500540"/>
    </source>
</evidence>
<name>A0ABP7GFE3_9MICO</name>
<feature type="domain" description="SsuA/THI5-like" evidence="5">
    <location>
        <begin position="53"/>
        <end position="267"/>
    </location>
</feature>
<dbReference type="PROSITE" id="PS51257">
    <property type="entry name" value="PROKAR_LIPOPROTEIN"/>
    <property type="match status" value="1"/>
</dbReference>
<dbReference type="Pfam" id="PF09084">
    <property type="entry name" value="NMT1"/>
    <property type="match status" value="1"/>
</dbReference>
<comment type="similarity">
    <text evidence="2">Belongs to the bacterial solute-binding protein SsuA/TauA family.</text>
</comment>
<evidence type="ECO:0000259" key="5">
    <source>
        <dbReference type="Pfam" id="PF09084"/>
    </source>
</evidence>
<gene>
    <name evidence="6" type="ORF">GCM10022240_15090</name>
</gene>
<dbReference type="EMBL" id="BAABAF010000005">
    <property type="protein sequence ID" value="GAA3763689.1"/>
    <property type="molecule type" value="Genomic_DNA"/>
</dbReference>
<organism evidence="6 7">
    <name type="scientific">Microbacterium kribbense</name>
    <dbReference type="NCBI Taxonomy" id="433645"/>
    <lineage>
        <taxon>Bacteria</taxon>
        <taxon>Bacillati</taxon>
        <taxon>Actinomycetota</taxon>
        <taxon>Actinomycetes</taxon>
        <taxon>Micrococcales</taxon>
        <taxon>Microbacteriaceae</taxon>
        <taxon>Microbacterium</taxon>
    </lineage>
</organism>
<evidence type="ECO:0000256" key="3">
    <source>
        <dbReference type="ARBA" id="ARBA00022729"/>
    </source>
</evidence>
<keyword evidence="7" id="KW-1185">Reference proteome</keyword>
<evidence type="ECO:0000256" key="1">
    <source>
        <dbReference type="ARBA" id="ARBA00004418"/>
    </source>
</evidence>
<keyword evidence="3 4" id="KW-0732">Signal</keyword>
<reference evidence="7" key="1">
    <citation type="journal article" date="2019" name="Int. J. Syst. Evol. Microbiol.">
        <title>The Global Catalogue of Microorganisms (GCM) 10K type strain sequencing project: providing services to taxonomists for standard genome sequencing and annotation.</title>
        <authorList>
            <consortium name="The Broad Institute Genomics Platform"/>
            <consortium name="The Broad Institute Genome Sequencing Center for Infectious Disease"/>
            <person name="Wu L."/>
            <person name="Ma J."/>
        </authorList>
    </citation>
    <scope>NUCLEOTIDE SEQUENCE [LARGE SCALE GENOMIC DNA]</scope>
    <source>
        <strain evidence="7">JCM 16950</strain>
    </source>
</reference>
<proteinExistence type="inferred from homology"/>
<feature type="chain" id="PRO_5047240548" description="SsuA/THI5-like domain-containing protein" evidence="4">
    <location>
        <begin position="23"/>
        <end position="329"/>
    </location>
</feature>
<feature type="signal peptide" evidence="4">
    <location>
        <begin position="1"/>
        <end position="22"/>
    </location>
</feature>
<protein>
    <recommendedName>
        <fullName evidence="5">SsuA/THI5-like domain-containing protein</fullName>
    </recommendedName>
</protein>
<comment type="subcellular location">
    <subcellularLocation>
        <location evidence="1">Periplasm</location>
    </subcellularLocation>
</comment>
<dbReference type="InterPro" id="IPR015168">
    <property type="entry name" value="SsuA/THI5"/>
</dbReference>
<evidence type="ECO:0000313" key="6">
    <source>
        <dbReference type="EMBL" id="GAA3763689.1"/>
    </source>
</evidence>
<evidence type="ECO:0000256" key="2">
    <source>
        <dbReference type="ARBA" id="ARBA00010742"/>
    </source>
</evidence>
<sequence>MKNRGVAIAAVALAAAAALALAGCSADTPSDDDGQTGKSVTVEVGTLPVNETALLMVGEDQGFFSKHGITLHYNYAQGGAAVVPAVVSAQYQLGYSNSVSVFQAIERGLPLSLLNVSAASNGDPAKGTNDLVVRGDDSIKTVKDLEGRKVAVNTLGNLSDALARNAIDAGGGDSSKVTFVELGFGDMAPALKSGEIDAFLAGEPFGTIAKSQGDQTLVNTHDALAPGEQFIFGVWFVNANEANKNPELFGNLQEAIAASNAYASEHLDEVRSKIPDVTPMDAGVLAAINMNGYAAPLTPEGLRPLAKAAVKYGLLHAEPDYAKDIWTKP</sequence>
<dbReference type="RefSeq" id="WP_344782177.1">
    <property type="nucleotide sequence ID" value="NZ_BAABAF010000005.1"/>
</dbReference>
<dbReference type="PANTHER" id="PTHR30024">
    <property type="entry name" value="ALIPHATIC SULFONATES-BINDING PROTEIN-RELATED"/>
    <property type="match status" value="1"/>
</dbReference>
<dbReference type="SUPFAM" id="SSF53850">
    <property type="entry name" value="Periplasmic binding protein-like II"/>
    <property type="match status" value="1"/>
</dbReference>